<evidence type="ECO:0000313" key="4">
    <source>
        <dbReference type="RefSeq" id="XP_014674004.1"/>
    </source>
</evidence>
<gene>
    <name evidence="4 5" type="primary">LOC106814219</name>
</gene>
<feature type="region of interest" description="Disordered" evidence="1">
    <location>
        <begin position="58"/>
        <end position="118"/>
    </location>
</feature>
<name>A0ABM1EP84_PRICU</name>
<keyword evidence="3" id="KW-1185">Reference proteome</keyword>
<reference evidence="4 5" key="1">
    <citation type="submission" date="2025-05" db="UniProtKB">
        <authorList>
            <consortium name="RefSeq"/>
        </authorList>
    </citation>
    <scope>IDENTIFICATION</scope>
</reference>
<evidence type="ECO:0000256" key="2">
    <source>
        <dbReference type="SAM" id="SignalP"/>
    </source>
</evidence>
<feature type="signal peptide" evidence="2">
    <location>
        <begin position="1"/>
        <end position="33"/>
    </location>
</feature>
<feature type="compositionally biased region" description="Acidic residues" evidence="1">
    <location>
        <begin position="107"/>
        <end position="117"/>
    </location>
</feature>
<protein>
    <submittedName>
        <fullName evidence="4 5">Basement membrane-specific heparan sulfate proteoglycan core protein-like</fullName>
    </submittedName>
</protein>
<sequence length="263" mass="28906">MVEGLRRARSPSSRVTLGIAVLLLVCCLPTTQAQEQDSSSRYLFPKDSGDQQQLADLTFSDNDADQPVEPIGAPARYEREDPIASPRNEPADDEDYNSLYGSGYGSGDEEEGGESGEVEVTYPDDYPIVYRMKINFTSIEFSKDLEDRNTKLFKETSERIAREIEALYLPVPGQQLVIVAQYRPNNVGSSMVTSDLTADGQHNEVLLRNAVWDSVRRGRIGGYTVSSDGFQFTLLRGKAALASLNLRPGPPCACSHLNTALCS</sequence>
<dbReference type="Proteomes" id="UP000695022">
    <property type="component" value="Unplaced"/>
</dbReference>
<keyword evidence="2" id="KW-0732">Signal</keyword>
<dbReference type="GeneID" id="106814219"/>
<dbReference type="RefSeq" id="XP_014674005.1">
    <property type="nucleotide sequence ID" value="XM_014818519.1"/>
</dbReference>
<evidence type="ECO:0000313" key="5">
    <source>
        <dbReference type="RefSeq" id="XP_014674005.1"/>
    </source>
</evidence>
<proteinExistence type="predicted"/>
<evidence type="ECO:0000256" key="1">
    <source>
        <dbReference type="SAM" id="MobiDB-lite"/>
    </source>
</evidence>
<dbReference type="RefSeq" id="XP_014674004.1">
    <property type="nucleotide sequence ID" value="XM_014818518.1"/>
</dbReference>
<organism evidence="3 5">
    <name type="scientific">Priapulus caudatus</name>
    <name type="common">Priapulid worm</name>
    <dbReference type="NCBI Taxonomy" id="37621"/>
    <lineage>
        <taxon>Eukaryota</taxon>
        <taxon>Metazoa</taxon>
        <taxon>Ecdysozoa</taxon>
        <taxon>Scalidophora</taxon>
        <taxon>Priapulida</taxon>
        <taxon>Priapulimorpha</taxon>
        <taxon>Priapulimorphida</taxon>
        <taxon>Priapulidae</taxon>
        <taxon>Priapulus</taxon>
    </lineage>
</organism>
<evidence type="ECO:0000313" key="3">
    <source>
        <dbReference type="Proteomes" id="UP000695022"/>
    </source>
</evidence>
<accession>A0ABM1EP84</accession>
<feature type="chain" id="PRO_5045022238" evidence="2">
    <location>
        <begin position="34"/>
        <end position="263"/>
    </location>
</feature>